<feature type="compositionally biased region" description="Low complexity" evidence="1">
    <location>
        <begin position="133"/>
        <end position="142"/>
    </location>
</feature>
<gene>
    <name evidence="2" type="ORF">NQ315_010665</name>
</gene>
<evidence type="ECO:0000313" key="3">
    <source>
        <dbReference type="Proteomes" id="UP001159042"/>
    </source>
</evidence>
<protein>
    <submittedName>
        <fullName evidence="2">Uncharacterized protein</fullName>
    </submittedName>
</protein>
<feature type="region of interest" description="Disordered" evidence="1">
    <location>
        <begin position="161"/>
        <end position="221"/>
    </location>
</feature>
<feature type="region of interest" description="Disordered" evidence="1">
    <location>
        <begin position="280"/>
        <end position="318"/>
    </location>
</feature>
<dbReference type="EMBL" id="JANEYG010000009">
    <property type="protein sequence ID" value="KAJ8921754.1"/>
    <property type="molecule type" value="Genomic_DNA"/>
</dbReference>
<organism evidence="2 3">
    <name type="scientific">Exocentrus adspersus</name>
    <dbReference type="NCBI Taxonomy" id="1586481"/>
    <lineage>
        <taxon>Eukaryota</taxon>
        <taxon>Metazoa</taxon>
        <taxon>Ecdysozoa</taxon>
        <taxon>Arthropoda</taxon>
        <taxon>Hexapoda</taxon>
        <taxon>Insecta</taxon>
        <taxon>Pterygota</taxon>
        <taxon>Neoptera</taxon>
        <taxon>Endopterygota</taxon>
        <taxon>Coleoptera</taxon>
        <taxon>Polyphaga</taxon>
        <taxon>Cucujiformia</taxon>
        <taxon>Chrysomeloidea</taxon>
        <taxon>Cerambycidae</taxon>
        <taxon>Lamiinae</taxon>
        <taxon>Acanthocinini</taxon>
        <taxon>Exocentrus</taxon>
    </lineage>
</organism>
<name>A0AAV8W5N8_9CUCU</name>
<evidence type="ECO:0000313" key="2">
    <source>
        <dbReference type="EMBL" id="KAJ8921754.1"/>
    </source>
</evidence>
<keyword evidence="3" id="KW-1185">Reference proteome</keyword>
<comment type="caution">
    <text evidence="2">The sequence shown here is derived from an EMBL/GenBank/DDBJ whole genome shotgun (WGS) entry which is preliminary data.</text>
</comment>
<feature type="compositionally biased region" description="Low complexity" evidence="1">
    <location>
        <begin position="374"/>
        <end position="391"/>
    </location>
</feature>
<feature type="compositionally biased region" description="Polar residues" evidence="1">
    <location>
        <begin position="609"/>
        <end position="627"/>
    </location>
</feature>
<proteinExistence type="predicted"/>
<feature type="region of interest" description="Disordered" evidence="1">
    <location>
        <begin position="583"/>
        <end position="737"/>
    </location>
</feature>
<feature type="compositionally biased region" description="Low complexity" evidence="1">
    <location>
        <begin position="671"/>
        <end position="680"/>
    </location>
</feature>
<accession>A0AAV8W5N8</accession>
<evidence type="ECO:0000256" key="1">
    <source>
        <dbReference type="SAM" id="MobiDB-lite"/>
    </source>
</evidence>
<reference evidence="2 3" key="1">
    <citation type="journal article" date="2023" name="Insect Mol. Biol.">
        <title>Genome sequencing provides insights into the evolution of gene families encoding plant cell wall-degrading enzymes in longhorned beetles.</title>
        <authorList>
            <person name="Shin N.R."/>
            <person name="Okamura Y."/>
            <person name="Kirsch R."/>
            <person name="Pauchet Y."/>
        </authorList>
    </citation>
    <scope>NUCLEOTIDE SEQUENCE [LARGE SCALE GENOMIC DNA]</scope>
    <source>
        <strain evidence="2">EAD_L_NR</strain>
    </source>
</reference>
<feature type="region of interest" description="Disordered" evidence="1">
    <location>
        <begin position="116"/>
        <end position="148"/>
    </location>
</feature>
<feature type="region of interest" description="Disordered" evidence="1">
    <location>
        <begin position="502"/>
        <end position="521"/>
    </location>
</feature>
<feature type="compositionally biased region" description="Polar residues" evidence="1">
    <location>
        <begin position="706"/>
        <end position="728"/>
    </location>
</feature>
<feature type="compositionally biased region" description="Basic and acidic residues" evidence="1">
    <location>
        <begin position="630"/>
        <end position="647"/>
    </location>
</feature>
<dbReference type="Proteomes" id="UP001159042">
    <property type="component" value="Unassembled WGS sequence"/>
</dbReference>
<feature type="region of interest" description="Disordered" evidence="1">
    <location>
        <begin position="351"/>
        <end position="417"/>
    </location>
</feature>
<sequence>MHRISLAEDVECPLCIEDDETAEHILCTAVDRTNSWQSPTIVGGCVQLFPEDKYSPNKIIDFIRRLDLLGEIGQRNVVTNTRRSLPDIPSEQGAAVNWEPAGDNSSEHYATVGQYQNSAKRHTLPNGVESRPSISQHSSISQADDTFSPYERVKYDKINSKEHPYAQLQPSSVRSAVFEEDPSSSEERVNLLRVDGSGTSTEPIAPPRSRRSSSHSNGGLDIPAASAVAGVLAASPELPYMTPPVTQANFSGDSQDSSKGYTSISVREPLANIIAQTKQMNKSKRELDPHYSTVSDDSDDVYTTIPDPNNPIYNSESETYARIPSLPITVEAEVNAPPSRSVDEADEVGDDLYYEPAPQPPPPSVDSLKQVAGHSTQTHSHSRQASSSSSSITNLGSPKPEKRQANSPLPPPPTVTNFDFHTDKLQVMRNLDDLYAKVHKNKKEELHNGKTEVIFSSDSRNSLPLVLDAREVDKRLRDHNYETLKKLPRKMSDPGYEKIKNNEEPGYASINGPESITSSDPGYEVLKNTPASDLDPNYEQLHHRISNSSDCAGYSRIKESVNDGYSIVNKQRKNAVPLTMLNDDTLDEPNYESMPSEIASEPSYAMVKSNGSESDPNYESVNRNDPNYESVRDLEEPPYERLDEDLSRTNSDVSGYEKIQKKGCEATNDTSESSSSAGKSLSDKSEPPYELLTSDNHLDMKKIKNKSVSNQYFPESPVNSTEPTNSFNPDEDGTFQV</sequence>
<dbReference type="AlphaFoldDB" id="A0AAV8W5N8"/>